<feature type="transmembrane region" description="Helical" evidence="4">
    <location>
        <begin position="61"/>
        <end position="82"/>
    </location>
</feature>
<organism evidence="6 7">
    <name type="scientific">Geomonas silvestris</name>
    <dbReference type="NCBI Taxonomy" id="2740184"/>
    <lineage>
        <taxon>Bacteria</taxon>
        <taxon>Pseudomonadati</taxon>
        <taxon>Thermodesulfobacteriota</taxon>
        <taxon>Desulfuromonadia</taxon>
        <taxon>Geobacterales</taxon>
        <taxon>Geobacteraceae</taxon>
        <taxon>Geomonas</taxon>
    </lineage>
</organism>
<feature type="transmembrane region" description="Helical" evidence="4">
    <location>
        <begin position="152"/>
        <end position="171"/>
    </location>
</feature>
<name>A0A6V8MIH8_9BACT</name>
<feature type="transmembrane region" description="Helical" evidence="4">
    <location>
        <begin position="249"/>
        <end position="272"/>
    </location>
</feature>
<comment type="caution">
    <text evidence="6">The sequence shown here is derived from an EMBL/GenBank/DDBJ whole genome shotgun (WGS) entry which is preliminary data.</text>
</comment>
<accession>A0A6V8MIH8</accession>
<evidence type="ECO:0000256" key="1">
    <source>
        <dbReference type="ARBA" id="ARBA00022692"/>
    </source>
</evidence>
<keyword evidence="1 4" id="KW-0812">Transmembrane</keyword>
<evidence type="ECO:0000259" key="5">
    <source>
        <dbReference type="PROSITE" id="PS50850"/>
    </source>
</evidence>
<keyword evidence="2 4" id="KW-1133">Transmembrane helix</keyword>
<dbReference type="PANTHER" id="PTHR11360:SF290">
    <property type="entry name" value="MONOCARBOXYLATE MFS PERMEASE"/>
    <property type="match status" value="1"/>
</dbReference>
<evidence type="ECO:0000313" key="7">
    <source>
        <dbReference type="Proteomes" id="UP000556026"/>
    </source>
</evidence>
<keyword evidence="3 4" id="KW-0472">Membrane</keyword>
<evidence type="ECO:0000256" key="3">
    <source>
        <dbReference type="ARBA" id="ARBA00023136"/>
    </source>
</evidence>
<dbReference type="RefSeq" id="WP_183354579.1">
    <property type="nucleotide sequence ID" value="NZ_BLXX01000005.1"/>
</dbReference>
<dbReference type="InterPro" id="IPR036259">
    <property type="entry name" value="MFS_trans_sf"/>
</dbReference>
<feature type="transmembrane region" description="Helical" evidence="4">
    <location>
        <begin position="404"/>
        <end position="423"/>
    </location>
</feature>
<dbReference type="AlphaFoldDB" id="A0A6V8MIH8"/>
<dbReference type="GO" id="GO:0022857">
    <property type="term" value="F:transmembrane transporter activity"/>
    <property type="evidence" value="ECO:0007669"/>
    <property type="project" value="InterPro"/>
</dbReference>
<protein>
    <submittedName>
        <fullName evidence="6">MFS transporter</fullName>
    </submittedName>
</protein>
<proteinExistence type="predicted"/>
<dbReference type="Pfam" id="PF07690">
    <property type="entry name" value="MFS_1"/>
    <property type="match status" value="1"/>
</dbReference>
<dbReference type="InterPro" id="IPR020846">
    <property type="entry name" value="MFS_dom"/>
</dbReference>
<feature type="transmembrane region" description="Helical" evidence="4">
    <location>
        <begin position="372"/>
        <end position="392"/>
    </location>
</feature>
<feature type="transmembrane region" description="Helical" evidence="4">
    <location>
        <begin position="21"/>
        <end position="41"/>
    </location>
</feature>
<feature type="transmembrane region" description="Helical" evidence="4">
    <location>
        <begin position="284"/>
        <end position="305"/>
    </location>
</feature>
<dbReference type="SUPFAM" id="SSF103473">
    <property type="entry name" value="MFS general substrate transporter"/>
    <property type="match status" value="1"/>
</dbReference>
<dbReference type="PANTHER" id="PTHR11360">
    <property type="entry name" value="MONOCARBOXYLATE TRANSPORTER"/>
    <property type="match status" value="1"/>
</dbReference>
<keyword evidence="7" id="KW-1185">Reference proteome</keyword>
<sequence>MAHHDDVTSYQNPPPEKGRRLHYAWFVAAITFVTLLTVAGIRSTPGVLIVPLEHEFGWSRATISIAISVNLLLYGLMGPFAAAFYDKIGVRRTMAIALTLLTVGVSATTLMTRPWHMALIWGVLVGCGAGMLTNSLSATVTARWFRKGQGTVMGVLTASVATGQLLFLPYLASLTETKGWRSAALLIACAALAILPLVLLVMRNYPESIGLKPYGAPKDEPDQTLLRPTGNPFKVAISGLQRGLHSRDFWLLAASFFVCGASTNGLIGTHLIPACVDHGIPEVQAAGLLAMMGVLDLVGTTLSGWLSDRYDSRNLLFCYYGLRGLSLMGLPFALGGPHWSLTAFAIFYGLDWIATVPPTVRLTADSFGRENVGVMFGWIFASHQVGAALAATFAGTVRTYLGDYLVAFLLSGVICLLAAGLVLRINKAALPGIPAEATN</sequence>
<feature type="transmembrane region" description="Helical" evidence="4">
    <location>
        <begin position="317"/>
        <end position="335"/>
    </location>
</feature>
<dbReference type="InterPro" id="IPR050327">
    <property type="entry name" value="Proton-linked_MCT"/>
</dbReference>
<evidence type="ECO:0000256" key="4">
    <source>
        <dbReference type="SAM" id="Phobius"/>
    </source>
</evidence>
<dbReference type="InterPro" id="IPR011701">
    <property type="entry name" value="MFS"/>
</dbReference>
<dbReference type="Proteomes" id="UP000556026">
    <property type="component" value="Unassembled WGS sequence"/>
</dbReference>
<dbReference type="Gene3D" id="1.20.1250.20">
    <property type="entry name" value="MFS general substrate transporter like domains"/>
    <property type="match status" value="2"/>
</dbReference>
<evidence type="ECO:0000256" key="2">
    <source>
        <dbReference type="ARBA" id="ARBA00022989"/>
    </source>
</evidence>
<feature type="domain" description="Major facilitator superfamily (MFS) profile" evidence="5">
    <location>
        <begin position="23"/>
        <end position="430"/>
    </location>
</feature>
<evidence type="ECO:0000313" key="6">
    <source>
        <dbReference type="EMBL" id="GFO59756.1"/>
    </source>
</evidence>
<feature type="transmembrane region" description="Helical" evidence="4">
    <location>
        <begin position="183"/>
        <end position="202"/>
    </location>
</feature>
<gene>
    <name evidence="6" type="ORF">GMST_20810</name>
</gene>
<feature type="transmembrane region" description="Helical" evidence="4">
    <location>
        <begin position="94"/>
        <end position="112"/>
    </location>
</feature>
<feature type="transmembrane region" description="Helical" evidence="4">
    <location>
        <begin position="118"/>
        <end position="140"/>
    </location>
</feature>
<dbReference type="EMBL" id="BLXX01000005">
    <property type="protein sequence ID" value="GFO59756.1"/>
    <property type="molecule type" value="Genomic_DNA"/>
</dbReference>
<dbReference type="CDD" id="cd17355">
    <property type="entry name" value="MFS_YcxA_like"/>
    <property type="match status" value="1"/>
</dbReference>
<reference evidence="7" key="1">
    <citation type="submission" date="2020-06" db="EMBL/GenBank/DDBJ databases">
        <title>Draft genomic sequence of Geomonas sp. Red330.</title>
        <authorList>
            <person name="Itoh H."/>
            <person name="Zhenxing X."/>
            <person name="Ushijima N."/>
            <person name="Masuda Y."/>
            <person name="Shiratori Y."/>
            <person name="Senoo K."/>
        </authorList>
    </citation>
    <scope>NUCLEOTIDE SEQUENCE [LARGE SCALE GENOMIC DNA]</scope>
    <source>
        <strain evidence="7">Red330</strain>
    </source>
</reference>
<dbReference type="PROSITE" id="PS50850">
    <property type="entry name" value="MFS"/>
    <property type="match status" value="1"/>
</dbReference>